<accession>A0AB34JHZ7</accession>
<gene>
    <name evidence="1" type="ORF">AB1Y20_021171</name>
</gene>
<name>A0AB34JHZ7_PRYPA</name>
<evidence type="ECO:0000313" key="2">
    <source>
        <dbReference type="Proteomes" id="UP001515480"/>
    </source>
</evidence>
<organism evidence="1 2">
    <name type="scientific">Prymnesium parvum</name>
    <name type="common">Toxic golden alga</name>
    <dbReference type="NCBI Taxonomy" id="97485"/>
    <lineage>
        <taxon>Eukaryota</taxon>
        <taxon>Haptista</taxon>
        <taxon>Haptophyta</taxon>
        <taxon>Prymnesiophyceae</taxon>
        <taxon>Prymnesiales</taxon>
        <taxon>Prymnesiaceae</taxon>
        <taxon>Prymnesium</taxon>
    </lineage>
</organism>
<dbReference type="Proteomes" id="UP001515480">
    <property type="component" value="Unassembled WGS sequence"/>
</dbReference>
<proteinExistence type="predicted"/>
<sequence length="192" mass="21605">MFDSVSEIVHTYGEIATLRGNTLKVLGTPTCDVETIEREIEVSVQKLEAAAKEEQARRVAAGITDDVQDVMPFRAPPMTSEHLLNKRLEILWGAYTLPDGSRTKMWCPCTVLRVADGSNDKGSHGKSESARARKLLPAGSVLIKWDPDTERGEDEATVMWLVLSPEKWTTQWEGHLAWRWHPKQLAERGNRN</sequence>
<dbReference type="AlphaFoldDB" id="A0AB34JHZ7"/>
<keyword evidence="2" id="KW-1185">Reference proteome</keyword>
<protein>
    <submittedName>
        <fullName evidence="1">Uncharacterized protein</fullName>
    </submittedName>
</protein>
<evidence type="ECO:0000313" key="1">
    <source>
        <dbReference type="EMBL" id="KAL1521511.1"/>
    </source>
</evidence>
<dbReference type="EMBL" id="JBGBPQ010000007">
    <property type="protein sequence ID" value="KAL1521511.1"/>
    <property type="molecule type" value="Genomic_DNA"/>
</dbReference>
<reference evidence="1 2" key="1">
    <citation type="journal article" date="2024" name="Science">
        <title>Giant polyketide synthase enzymes in the biosynthesis of giant marine polyether toxins.</title>
        <authorList>
            <person name="Fallon T.R."/>
            <person name="Shende V.V."/>
            <person name="Wierzbicki I.H."/>
            <person name="Pendleton A.L."/>
            <person name="Watervoot N.F."/>
            <person name="Auber R.P."/>
            <person name="Gonzalez D.J."/>
            <person name="Wisecaver J.H."/>
            <person name="Moore B.S."/>
        </authorList>
    </citation>
    <scope>NUCLEOTIDE SEQUENCE [LARGE SCALE GENOMIC DNA]</scope>
    <source>
        <strain evidence="1 2">12B1</strain>
    </source>
</reference>
<comment type="caution">
    <text evidence="1">The sequence shown here is derived from an EMBL/GenBank/DDBJ whole genome shotgun (WGS) entry which is preliminary data.</text>
</comment>